<feature type="region of interest" description="Disordered" evidence="2">
    <location>
        <begin position="1"/>
        <end position="22"/>
    </location>
</feature>
<organism evidence="3">
    <name type="scientific">viral metagenome</name>
    <dbReference type="NCBI Taxonomy" id="1070528"/>
    <lineage>
        <taxon>unclassified sequences</taxon>
        <taxon>metagenomes</taxon>
        <taxon>organismal metagenomes</taxon>
    </lineage>
</organism>
<feature type="compositionally biased region" description="Polar residues" evidence="2">
    <location>
        <begin position="12"/>
        <end position="22"/>
    </location>
</feature>
<accession>A0A6C0AH16</accession>
<sequence>MANNKKKLIRAGQSTSEAVQQENKINVPHLNKSWRELNERVGNIQYMLDELNKKVSDMNTKHLNMIEENSINIEALNTQVQTLERVKTNPTRRLLPRPYGGKKTKKLFYKKR</sequence>
<feature type="coiled-coil region" evidence="1">
    <location>
        <begin position="48"/>
        <end position="86"/>
    </location>
</feature>
<proteinExistence type="predicted"/>
<dbReference type="EMBL" id="MN740602">
    <property type="protein sequence ID" value="QHS78740.1"/>
    <property type="molecule type" value="Genomic_DNA"/>
</dbReference>
<evidence type="ECO:0000256" key="1">
    <source>
        <dbReference type="SAM" id="Coils"/>
    </source>
</evidence>
<evidence type="ECO:0000313" key="3">
    <source>
        <dbReference type="EMBL" id="QHS78740.1"/>
    </source>
</evidence>
<dbReference type="AlphaFoldDB" id="A0A6C0AH16"/>
<feature type="region of interest" description="Disordered" evidence="2">
    <location>
        <begin position="92"/>
        <end position="112"/>
    </location>
</feature>
<protein>
    <submittedName>
        <fullName evidence="3">Uncharacterized protein</fullName>
    </submittedName>
</protein>
<reference evidence="3" key="1">
    <citation type="journal article" date="2020" name="Nature">
        <title>Giant virus diversity and host interactions through global metagenomics.</title>
        <authorList>
            <person name="Schulz F."/>
            <person name="Roux S."/>
            <person name="Paez-Espino D."/>
            <person name="Jungbluth S."/>
            <person name="Walsh D.A."/>
            <person name="Denef V.J."/>
            <person name="McMahon K.D."/>
            <person name="Konstantinidis K.T."/>
            <person name="Eloe-Fadrosh E.A."/>
            <person name="Kyrpides N.C."/>
            <person name="Woyke T."/>
        </authorList>
    </citation>
    <scope>NUCLEOTIDE SEQUENCE</scope>
    <source>
        <strain evidence="3">GVMAG-S-1024976-23</strain>
    </source>
</reference>
<keyword evidence="1" id="KW-0175">Coiled coil</keyword>
<feature type="compositionally biased region" description="Basic residues" evidence="2">
    <location>
        <begin position="100"/>
        <end position="112"/>
    </location>
</feature>
<name>A0A6C0AH16_9ZZZZ</name>
<evidence type="ECO:0000256" key="2">
    <source>
        <dbReference type="SAM" id="MobiDB-lite"/>
    </source>
</evidence>